<keyword evidence="3" id="KW-1185">Reference proteome</keyword>
<sequence length="95" mass="10475">MAGQRMLAYEHTLRHRARPPDPEPYVPVSRPASAQAAAKNSPYVYVPLPATRNGRSPQAHIGSPDGVRAQRYTARGLMSALPGRGRRSRCRSRGR</sequence>
<feature type="region of interest" description="Disordered" evidence="1">
    <location>
        <begin position="1"/>
        <end position="37"/>
    </location>
</feature>
<dbReference type="Proteomes" id="UP001499990">
    <property type="component" value="Unassembled WGS sequence"/>
</dbReference>
<feature type="compositionally biased region" description="Basic residues" evidence="1">
    <location>
        <begin position="84"/>
        <end position="95"/>
    </location>
</feature>
<organism evidence="2 3">
    <name type="scientific">Streptomyces sannanensis</name>
    <dbReference type="NCBI Taxonomy" id="285536"/>
    <lineage>
        <taxon>Bacteria</taxon>
        <taxon>Bacillati</taxon>
        <taxon>Actinomycetota</taxon>
        <taxon>Actinomycetes</taxon>
        <taxon>Kitasatosporales</taxon>
        <taxon>Streptomycetaceae</taxon>
        <taxon>Streptomyces</taxon>
    </lineage>
</organism>
<accession>A0ABP6SBK5</accession>
<gene>
    <name evidence="2" type="ORF">GCM10020367_27700</name>
</gene>
<name>A0ABP6SBK5_9ACTN</name>
<feature type="region of interest" description="Disordered" evidence="1">
    <location>
        <begin position="76"/>
        <end position="95"/>
    </location>
</feature>
<protein>
    <submittedName>
        <fullName evidence="2">Uncharacterized protein</fullName>
    </submittedName>
</protein>
<feature type="region of interest" description="Disordered" evidence="1">
    <location>
        <begin position="48"/>
        <end position="67"/>
    </location>
</feature>
<evidence type="ECO:0000313" key="3">
    <source>
        <dbReference type="Proteomes" id="UP001499990"/>
    </source>
</evidence>
<evidence type="ECO:0000256" key="1">
    <source>
        <dbReference type="SAM" id="MobiDB-lite"/>
    </source>
</evidence>
<evidence type="ECO:0000313" key="2">
    <source>
        <dbReference type="EMBL" id="GAA3372507.1"/>
    </source>
</evidence>
<reference evidence="3" key="1">
    <citation type="journal article" date="2019" name="Int. J. Syst. Evol. Microbiol.">
        <title>The Global Catalogue of Microorganisms (GCM) 10K type strain sequencing project: providing services to taxonomists for standard genome sequencing and annotation.</title>
        <authorList>
            <consortium name="The Broad Institute Genomics Platform"/>
            <consortium name="The Broad Institute Genome Sequencing Center for Infectious Disease"/>
            <person name="Wu L."/>
            <person name="Ma J."/>
        </authorList>
    </citation>
    <scope>NUCLEOTIDE SEQUENCE [LARGE SCALE GENOMIC DNA]</scope>
    <source>
        <strain evidence="3">JCM 9651</strain>
    </source>
</reference>
<comment type="caution">
    <text evidence="2">The sequence shown here is derived from an EMBL/GenBank/DDBJ whole genome shotgun (WGS) entry which is preliminary data.</text>
</comment>
<dbReference type="EMBL" id="BAAAYL010000001">
    <property type="protein sequence ID" value="GAA3372507.1"/>
    <property type="molecule type" value="Genomic_DNA"/>
</dbReference>
<proteinExistence type="predicted"/>